<evidence type="ECO:0000313" key="3">
    <source>
        <dbReference type="Proteomes" id="UP001391051"/>
    </source>
</evidence>
<feature type="region of interest" description="Disordered" evidence="1">
    <location>
        <begin position="672"/>
        <end position="709"/>
    </location>
</feature>
<sequence>MSQPQPSATAPRAFPPQQQAQAQVHHSPSPTIPNQQVSYPNLPKPPPSRMSPTTASQFSQSFPGGSPGAVIPTPGSSTPNGLPSPSLPAHNSPHYGAQASYNQHAQTNGRSTPTLSHAPHPPPMHQTPHHQGQPGGQTPNRPPVGLAASHPAHATPNNTHPINTSVSQGSVGTPTAAMSPPAQHPSTPGAMQNPQTSYTNATFTAATPMGPPPATPYTNDAARQAPVIKQAPAKAFAYDMDDTLAGTGINLDEEEQFMNDFESRAGFGAFAPGGRGSFYGAGPASQPVEPSQARTQEELAAEAADRAWNGAAHRLALSRLHDWKEEGFVSPAMLHHRLETIAKANNLELNMDPKPTKEHMPLGRFTQPANLPKPEVKVTTDKAPSGTLVRTVGSIIPKDAYLIDQIALLSLATKERMGELLAEADSIACLRQQTAHGAVPPEWADAALSPPLTQANSAVSPSTKAQKRPADEMSNGLPTPVSEASPTNPLVDAVVGSGKIVRNAEEARLRKRQKRMDAATDKEKKEDGTTSRSGSVAPGTPGSVAPDVADSKPLTKKESKKVASKLAEATSSTVNSTLSQFMGGKKKKYSWMTGGGGASGASTPRAGGMSGAPAGGSRGAAKGPLTQGSAHHLGQFRESSAKGKNIQLRDWVHVLEQQRSEQRALQEAYNRMDRSDAGDKAVIPAPAPAPALASTPAATPAPRKPEQTT</sequence>
<gene>
    <name evidence="2" type="ORF">PG986_009486</name>
</gene>
<feature type="compositionally biased region" description="Gly residues" evidence="1">
    <location>
        <begin position="608"/>
        <end position="618"/>
    </location>
</feature>
<feature type="compositionally biased region" description="Polar residues" evidence="1">
    <location>
        <begin position="24"/>
        <end position="39"/>
    </location>
</feature>
<dbReference type="RefSeq" id="XP_066698106.1">
    <property type="nucleotide sequence ID" value="XM_066845708.1"/>
</dbReference>
<feature type="region of interest" description="Disordered" evidence="1">
    <location>
        <begin position="1"/>
        <end position="196"/>
    </location>
</feature>
<feature type="compositionally biased region" description="Basic and acidic residues" evidence="1">
    <location>
        <begin position="549"/>
        <end position="560"/>
    </location>
</feature>
<feature type="compositionally biased region" description="Low complexity" evidence="1">
    <location>
        <begin position="690"/>
        <end position="701"/>
    </location>
</feature>
<feature type="compositionally biased region" description="Low complexity" evidence="1">
    <location>
        <begin position="8"/>
        <end position="23"/>
    </location>
</feature>
<accession>A0ABR1Q7U9</accession>
<feature type="region of interest" description="Disordered" evidence="1">
    <location>
        <begin position="452"/>
        <end position="490"/>
    </location>
</feature>
<protein>
    <recommendedName>
        <fullName evidence="4">TBP-associated factor 4</fullName>
    </recommendedName>
</protein>
<evidence type="ECO:0000313" key="2">
    <source>
        <dbReference type="EMBL" id="KAK7948600.1"/>
    </source>
</evidence>
<feature type="compositionally biased region" description="Polar residues" evidence="1">
    <location>
        <begin position="155"/>
        <end position="173"/>
    </location>
</feature>
<feature type="compositionally biased region" description="Polar residues" evidence="1">
    <location>
        <begin position="184"/>
        <end position="196"/>
    </location>
</feature>
<feature type="compositionally biased region" description="Polar residues" evidence="1">
    <location>
        <begin position="74"/>
        <end position="83"/>
    </location>
</feature>
<proteinExistence type="predicted"/>
<reference evidence="2 3" key="1">
    <citation type="submission" date="2023-01" db="EMBL/GenBank/DDBJ databases">
        <title>Analysis of 21 Apiospora genomes using comparative genomics revels a genus with tremendous synthesis potential of carbohydrate active enzymes and secondary metabolites.</title>
        <authorList>
            <person name="Sorensen T."/>
        </authorList>
    </citation>
    <scope>NUCLEOTIDE SEQUENCE [LARGE SCALE GENOMIC DNA]</scope>
    <source>
        <strain evidence="2 3">CBS 24483</strain>
    </source>
</reference>
<evidence type="ECO:0008006" key="4">
    <source>
        <dbReference type="Google" id="ProtNLM"/>
    </source>
</evidence>
<feature type="compositionally biased region" description="Low complexity" evidence="1">
    <location>
        <begin position="129"/>
        <end position="139"/>
    </location>
</feature>
<name>A0ABR1Q7U9_9PEZI</name>
<comment type="caution">
    <text evidence="2">The sequence shown here is derived from an EMBL/GenBank/DDBJ whole genome shotgun (WGS) entry which is preliminary data.</text>
</comment>
<dbReference type="Proteomes" id="UP001391051">
    <property type="component" value="Unassembled WGS sequence"/>
</dbReference>
<dbReference type="GeneID" id="92078770"/>
<feature type="compositionally biased region" description="Polar residues" evidence="1">
    <location>
        <begin position="452"/>
        <end position="464"/>
    </location>
</feature>
<dbReference type="EMBL" id="JAQQWE010000006">
    <property type="protein sequence ID" value="KAK7948600.1"/>
    <property type="molecule type" value="Genomic_DNA"/>
</dbReference>
<feature type="region of interest" description="Disordered" evidence="1">
    <location>
        <begin position="592"/>
        <end position="645"/>
    </location>
</feature>
<evidence type="ECO:0000256" key="1">
    <source>
        <dbReference type="SAM" id="MobiDB-lite"/>
    </source>
</evidence>
<feature type="compositionally biased region" description="Polar residues" evidence="1">
    <location>
        <begin position="50"/>
        <end position="63"/>
    </location>
</feature>
<keyword evidence="3" id="KW-1185">Reference proteome</keyword>
<feature type="compositionally biased region" description="Basic and acidic residues" evidence="1">
    <location>
        <begin position="515"/>
        <end position="529"/>
    </location>
</feature>
<feature type="region of interest" description="Disordered" evidence="1">
    <location>
        <begin position="505"/>
        <end position="560"/>
    </location>
</feature>
<organism evidence="2 3">
    <name type="scientific">Apiospora aurea</name>
    <dbReference type="NCBI Taxonomy" id="335848"/>
    <lineage>
        <taxon>Eukaryota</taxon>
        <taxon>Fungi</taxon>
        <taxon>Dikarya</taxon>
        <taxon>Ascomycota</taxon>
        <taxon>Pezizomycotina</taxon>
        <taxon>Sordariomycetes</taxon>
        <taxon>Xylariomycetidae</taxon>
        <taxon>Amphisphaeriales</taxon>
        <taxon>Apiosporaceae</taxon>
        <taxon>Apiospora</taxon>
    </lineage>
</organism>
<feature type="compositionally biased region" description="Polar residues" evidence="1">
    <location>
        <begin position="99"/>
        <end position="115"/>
    </location>
</feature>